<organism evidence="2 3">
    <name type="scientific">Acrobeloides nanus</name>
    <dbReference type="NCBI Taxonomy" id="290746"/>
    <lineage>
        <taxon>Eukaryota</taxon>
        <taxon>Metazoa</taxon>
        <taxon>Ecdysozoa</taxon>
        <taxon>Nematoda</taxon>
        <taxon>Chromadorea</taxon>
        <taxon>Rhabditida</taxon>
        <taxon>Tylenchina</taxon>
        <taxon>Cephalobomorpha</taxon>
        <taxon>Cephaloboidea</taxon>
        <taxon>Cephalobidae</taxon>
        <taxon>Acrobeloides</taxon>
    </lineage>
</organism>
<sequence length="82" mass="8901">MAKINGDGNQVEAKQESTTTESGESMEEDFALFTTSDGSRKKRIPVSNGVVNEHTLRSSFGIVNSATISIYRNLANGEYSLI</sequence>
<keyword evidence="2" id="KW-1185">Reference proteome</keyword>
<name>A0A914EQ60_9BILA</name>
<evidence type="ECO:0000313" key="2">
    <source>
        <dbReference type="Proteomes" id="UP000887540"/>
    </source>
</evidence>
<accession>A0A914EQ60</accession>
<dbReference type="WBParaSite" id="ACRNAN_scaffold936.g28215.t1">
    <property type="protein sequence ID" value="ACRNAN_scaffold936.g28215.t1"/>
    <property type="gene ID" value="ACRNAN_scaffold936.g28215"/>
</dbReference>
<dbReference type="AlphaFoldDB" id="A0A914EQ60"/>
<protein>
    <submittedName>
        <fullName evidence="3">Uncharacterized protein</fullName>
    </submittedName>
</protein>
<reference evidence="3" key="1">
    <citation type="submission" date="2022-11" db="UniProtKB">
        <authorList>
            <consortium name="WormBaseParasite"/>
        </authorList>
    </citation>
    <scope>IDENTIFICATION</scope>
</reference>
<dbReference type="Proteomes" id="UP000887540">
    <property type="component" value="Unplaced"/>
</dbReference>
<proteinExistence type="predicted"/>
<evidence type="ECO:0000313" key="3">
    <source>
        <dbReference type="WBParaSite" id="ACRNAN_scaffold936.g28215.t1"/>
    </source>
</evidence>
<evidence type="ECO:0000256" key="1">
    <source>
        <dbReference type="SAM" id="MobiDB-lite"/>
    </source>
</evidence>
<feature type="region of interest" description="Disordered" evidence="1">
    <location>
        <begin position="1"/>
        <end position="44"/>
    </location>
</feature>